<dbReference type="InterPro" id="IPR009270">
    <property type="entry name" value="DUF927"/>
</dbReference>
<evidence type="ECO:0000256" key="1">
    <source>
        <dbReference type="SAM" id="MobiDB-lite"/>
    </source>
</evidence>
<sequence length="927" mass="99427">MIDLRSIARALGGEFRNGQVHAPGPGHSATDRSLSVRLSDDGTDIVLHSFAGDDPIACKDYVRVRAGLPRWEPQAGSGPKSPAAMSRRARQAASLHSRQTREEAPETDSATEPRALGEEPQDLIAARAADEASAEIVLPVPEDAPEPSFRHSSLGLPSRTWTYPDAAGRVLGYVARFDPPGERKQFAPLTLWCENGVQRWRWKTWPRPRPLYGLDFLAARPTASVIITEGEKAADEARRIFPNSVVVASPGGAEAAGAADWRPLKGRQVMIWPDADDPGHRYATQVKAELAAIGASTVTLVNAMSVAATAPSGEIREVPKGWDAADALAEGYLPEAIAALVLANVERAEPPPAYTSFHPYTMNSDGLIAEEEKGPSKARSIEEVWCSDPFEVIGLARDPHGIGWSKWLRWNDRDGRRHVYMVADAALHGDVGAVAAELANRGLTVSRNARAHLCNYLNQVRVNARVTTVNRTGWHVVGERQVFVLPDQVVGQPDNETVLLVGAAAAPYSSRGTLDDWREGIGRLSVGHSRIVLAIATALAGPLVHLVGGEGGGLNFYGQSSKGKTTTLRAAASVWGRGSADPGFVRSWRATANAQEATAAIVTDTLLCLDEIGVAEGRDAAAAVYQLASGIGKGRAARDGSIRNPTTWRVLTLSTGEIPMAAKIAEDRQRKAYAGQSVRLLDIPADAGCGFGVFDHAGEEGDPARLADAIKSAAVASFGTAGPAFVRGLVEHGLEEITRNVIRIMGGFVEQHVPADADGQVRRAASRLGIVAAAGEVAIMFGIVPWQRGEAVRAAARALADWIATRGGSEPAEIREAIGQVRRFFEAHGESRFEPMEDSDAKPVHNRTGWRRGTGSDREWLVLPELWKAEVCAGLDAVATARILAERGMLRRDPQGKLQRSERTPYKSGQRVYVVTADLFEGGDDGR</sequence>
<organism evidence="3 4">
    <name type="scientific">Methylobacterium terricola</name>
    <dbReference type="NCBI Taxonomy" id="2583531"/>
    <lineage>
        <taxon>Bacteria</taxon>
        <taxon>Pseudomonadati</taxon>
        <taxon>Pseudomonadota</taxon>
        <taxon>Alphaproteobacteria</taxon>
        <taxon>Hyphomicrobiales</taxon>
        <taxon>Methylobacteriaceae</taxon>
        <taxon>Methylobacterium</taxon>
    </lineage>
</organism>
<dbReference type="Pfam" id="PF06048">
    <property type="entry name" value="DUF927"/>
    <property type="match status" value="1"/>
</dbReference>
<accession>A0A5C4LHM7</accession>
<name>A0A5C4LHM7_9HYPH</name>
<dbReference type="AlphaFoldDB" id="A0A5C4LHM7"/>
<dbReference type="Proteomes" id="UP000305267">
    <property type="component" value="Unassembled WGS sequence"/>
</dbReference>
<evidence type="ECO:0000313" key="3">
    <source>
        <dbReference type="EMBL" id="TNC12675.1"/>
    </source>
</evidence>
<gene>
    <name evidence="3" type="ORF">FF100_13430</name>
</gene>
<dbReference type="RefSeq" id="WP_139036215.1">
    <property type="nucleotide sequence ID" value="NZ_VDDA01000005.1"/>
</dbReference>
<feature type="region of interest" description="Disordered" evidence="1">
    <location>
        <begin position="70"/>
        <end position="119"/>
    </location>
</feature>
<dbReference type="OrthoDB" id="784829at2"/>
<feature type="domain" description="DUF927" evidence="2">
    <location>
        <begin position="363"/>
        <end position="646"/>
    </location>
</feature>
<dbReference type="EMBL" id="VDDA01000005">
    <property type="protein sequence ID" value="TNC12675.1"/>
    <property type="molecule type" value="Genomic_DNA"/>
</dbReference>
<comment type="caution">
    <text evidence="3">The sequence shown here is derived from an EMBL/GenBank/DDBJ whole genome shotgun (WGS) entry which is preliminary data.</text>
</comment>
<keyword evidence="4" id="KW-1185">Reference proteome</keyword>
<protein>
    <submittedName>
        <fullName evidence="3">DUF927 domain-containing protein</fullName>
    </submittedName>
</protein>
<evidence type="ECO:0000313" key="4">
    <source>
        <dbReference type="Proteomes" id="UP000305267"/>
    </source>
</evidence>
<reference evidence="3 4" key="1">
    <citation type="submission" date="2019-06" db="EMBL/GenBank/DDBJ databases">
        <title>Genome of Methylobacterium sp. 17Sr1-39.</title>
        <authorList>
            <person name="Seo T."/>
        </authorList>
    </citation>
    <scope>NUCLEOTIDE SEQUENCE [LARGE SCALE GENOMIC DNA]</scope>
    <source>
        <strain evidence="3 4">17Sr1-39</strain>
    </source>
</reference>
<feature type="compositionally biased region" description="Low complexity" evidence="1">
    <location>
        <begin position="81"/>
        <end position="94"/>
    </location>
</feature>
<proteinExistence type="predicted"/>
<evidence type="ECO:0000259" key="2">
    <source>
        <dbReference type="Pfam" id="PF06048"/>
    </source>
</evidence>